<dbReference type="AlphaFoldDB" id="A0A371ECI4"/>
<evidence type="ECO:0000256" key="1">
    <source>
        <dbReference type="SAM" id="Phobius"/>
    </source>
</evidence>
<keyword evidence="3" id="KW-1185">Reference proteome</keyword>
<evidence type="ECO:0008006" key="4">
    <source>
        <dbReference type="Google" id="ProtNLM"/>
    </source>
</evidence>
<evidence type="ECO:0000313" key="2">
    <source>
        <dbReference type="EMBL" id="RDX63747.1"/>
    </source>
</evidence>
<proteinExistence type="predicted"/>
<sequence length="183" mass="21336">MSMMGELKSLLGFHVEQTNFNTYIHRKKYAKELLKKFKLDDCKSKSILKHTNASNMSFEVDQTTYRGMITSLLYLIVSTHSIMFSICLCACFQFDLRETHLTISRKKNTSEGYHFIGANLVSCAICDNTVVISLSKNATMDFRAKHIEIKHHFIRDYVLQRRIEYQLVDIFTKPLTKDKLNHI</sequence>
<dbReference type="PANTHER" id="PTHR11439:SF483">
    <property type="entry name" value="PEPTIDE SYNTHASE GLIP-LIKE, PUTATIVE (AFU_ORTHOLOGUE AFUA_3G12920)-RELATED"/>
    <property type="match status" value="1"/>
</dbReference>
<keyword evidence="1" id="KW-0812">Transmembrane</keyword>
<protein>
    <recommendedName>
        <fullName evidence="4">Copia protein</fullName>
    </recommendedName>
</protein>
<gene>
    <name evidence="2" type="ORF">CR513_57789</name>
</gene>
<comment type="caution">
    <text evidence="2">The sequence shown here is derived from an EMBL/GenBank/DDBJ whole genome shotgun (WGS) entry which is preliminary data.</text>
</comment>
<evidence type="ECO:0000313" key="3">
    <source>
        <dbReference type="Proteomes" id="UP000257109"/>
    </source>
</evidence>
<feature type="transmembrane region" description="Helical" evidence="1">
    <location>
        <begin position="72"/>
        <end position="96"/>
    </location>
</feature>
<organism evidence="2 3">
    <name type="scientific">Mucuna pruriens</name>
    <name type="common">Velvet bean</name>
    <name type="synonym">Dolichos pruriens</name>
    <dbReference type="NCBI Taxonomy" id="157652"/>
    <lineage>
        <taxon>Eukaryota</taxon>
        <taxon>Viridiplantae</taxon>
        <taxon>Streptophyta</taxon>
        <taxon>Embryophyta</taxon>
        <taxon>Tracheophyta</taxon>
        <taxon>Spermatophyta</taxon>
        <taxon>Magnoliopsida</taxon>
        <taxon>eudicotyledons</taxon>
        <taxon>Gunneridae</taxon>
        <taxon>Pentapetalae</taxon>
        <taxon>rosids</taxon>
        <taxon>fabids</taxon>
        <taxon>Fabales</taxon>
        <taxon>Fabaceae</taxon>
        <taxon>Papilionoideae</taxon>
        <taxon>50 kb inversion clade</taxon>
        <taxon>NPAAA clade</taxon>
        <taxon>indigoferoid/millettioid clade</taxon>
        <taxon>Phaseoleae</taxon>
        <taxon>Mucuna</taxon>
    </lineage>
</organism>
<keyword evidence="1" id="KW-0472">Membrane</keyword>
<dbReference type="EMBL" id="QJKJ01014735">
    <property type="protein sequence ID" value="RDX63747.1"/>
    <property type="molecule type" value="Genomic_DNA"/>
</dbReference>
<reference evidence="2" key="1">
    <citation type="submission" date="2018-05" db="EMBL/GenBank/DDBJ databases">
        <title>Draft genome of Mucuna pruriens seed.</title>
        <authorList>
            <person name="Nnadi N.E."/>
            <person name="Vos R."/>
            <person name="Hasami M.H."/>
            <person name="Devisetty U.K."/>
            <person name="Aguiy J.C."/>
        </authorList>
    </citation>
    <scope>NUCLEOTIDE SEQUENCE [LARGE SCALE GENOMIC DNA]</scope>
    <source>
        <strain evidence="2">JCA_2017</strain>
    </source>
</reference>
<keyword evidence="1" id="KW-1133">Transmembrane helix</keyword>
<accession>A0A371ECI4</accession>
<dbReference type="Proteomes" id="UP000257109">
    <property type="component" value="Unassembled WGS sequence"/>
</dbReference>
<dbReference type="OrthoDB" id="1717608at2759"/>
<feature type="non-terminal residue" evidence="2">
    <location>
        <position position="1"/>
    </location>
</feature>
<name>A0A371ECI4_MUCPR</name>
<dbReference type="PANTHER" id="PTHR11439">
    <property type="entry name" value="GAG-POL-RELATED RETROTRANSPOSON"/>
    <property type="match status" value="1"/>
</dbReference>